<feature type="transmembrane region" description="Helical" evidence="6">
    <location>
        <begin position="173"/>
        <end position="196"/>
    </location>
</feature>
<keyword evidence="4 6" id="KW-1133">Transmembrane helix</keyword>
<feature type="transmembrane region" description="Helical" evidence="6">
    <location>
        <begin position="95"/>
        <end position="116"/>
    </location>
</feature>
<dbReference type="Pfam" id="PF09335">
    <property type="entry name" value="VTT_dom"/>
    <property type="match status" value="1"/>
</dbReference>
<evidence type="ECO:0000256" key="1">
    <source>
        <dbReference type="ARBA" id="ARBA00004651"/>
    </source>
</evidence>
<name>A0A2K8N5N7_9BACL</name>
<evidence type="ECO:0000259" key="7">
    <source>
        <dbReference type="Pfam" id="PF09335"/>
    </source>
</evidence>
<protein>
    <recommendedName>
        <fullName evidence="6">TVP38/TMEM64 family membrane protein</fullName>
    </recommendedName>
</protein>
<accession>A0A2K8N5N7</accession>
<dbReference type="Proteomes" id="UP000231932">
    <property type="component" value="Chromosome"/>
</dbReference>
<evidence type="ECO:0000313" key="8">
    <source>
        <dbReference type="EMBL" id="ATY84638.1"/>
    </source>
</evidence>
<dbReference type="GO" id="GO:0005886">
    <property type="term" value="C:plasma membrane"/>
    <property type="evidence" value="ECO:0007669"/>
    <property type="project" value="UniProtKB-SubCell"/>
</dbReference>
<dbReference type="InterPro" id="IPR032816">
    <property type="entry name" value="VTT_dom"/>
</dbReference>
<comment type="similarity">
    <text evidence="6">Belongs to the TVP38/TMEM64 family.</text>
</comment>
<keyword evidence="5 6" id="KW-0472">Membrane</keyword>
<dbReference type="EMBL" id="CP024955">
    <property type="protein sequence ID" value="ATY84638.1"/>
    <property type="molecule type" value="Genomic_DNA"/>
</dbReference>
<feature type="transmembrane region" description="Helical" evidence="6">
    <location>
        <begin position="202"/>
        <end position="224"/>
    </location>
</feature>
<dbReference type="AlphaFoldDB" id="A0A2K8N5N7"/>
<dbReference type="InterPro" id="IPR015414">
    <property type="entry name" value="TMEM64"/>
</dbReference>
<evidence type="ECO:0000256" key="4">
    <source>
        <dbReference type="ARBA" id="ARBA00022989"/>
    </source>
</evidence>
<keyword evidence="9" id="KW-1185">Reference proteome</keyword>
<feature type="transmembrane region" description="Helical" evidence="6">
    <location>
        <begin position="54"/>
        <end position="75"/>
    </location>
</feature>
<reference evidence="9" key="1">
    <citation type="submission" date="2017-11" db="EMBL/GenBank/DDBJ databases">
        <title>Complete Genome Sequence of Kyrpidia sp. Strain EA-1, a thermophilic, hydrogen-oxidizing Bacterium, isolated from the Azores.</title>
        <authorList>
            <person name="Reiner J.E."/>
            <person name="Lapp C.J."/>
            <person name="Bunk B."/>
            <person name="Gescher J."/>
        </authorList>
    </citation>
    <scope>NUCLEOTIDE SEQUENCE [LARGE SCALE GENOMIC DNA]</scope>
    <source>
        <strain evidence="9">EA-1</strain>
    </source>
</reference>
<evidence type="ECO:0000256" key="5">
    <source>
        <dbReference type="ARBA" id="ARBA00023136"/>
    </source>
</evidence>
<organism evidence="8 9">
    <name type="scientific">Kyrpidia spormannii</name>
    <dbReference type="NCBI Taxonomy" id="2055160"/>
    <lineage>
        <taxon>Bacteria</taxon>
        <taxon>Bacillati</taxon>
        <taxon>Bacillota</taxon>
        <taxon>Bacilli</taxon>
        <taxon>Bacillales</taxon>
        <taxon>Alicyclobacillaceae</taxon>
        <taxon>Kyrpidia</taxon>
    </lineage>
</organism>
<gene>
    <name evidence="8" type="ORF">CVV65_06505</name>
</gene>
<feature type="domain" description="VTT" evidence="7">
    <location>
        <begin position="75"/>
        <end position="192"/>
    </location>
</feature>
<evidence type="ECO:0000256" key="6">
    <source>
        <dbReference type="RuleBase" id="RU366058"/>
    </source>
</evidence>
<dbReference type="KEGG" id="kyr:CVV65_06505"/>
<sequence length="242" mass="26003">MAKGGPGVVRESRRWVQGLILVAVLILAAGWVHRGLGGHPSPNPGDWFTHLRGFGYMAWGAAAALVVAHAVFPYIPFVVLAGANVALFGALPGFLINWLGIAAGASLLFWLSRGILRGWVRRRWRDHPLAERLDRAAASKGWILVALTRLVPVIPSSAIDGLAGISGMMYRSFLVGTLLGTFPMIAVESFFGGAFWRPEGVVWSRALLGGVAWLVLVAGGLWMGRSVFTPGKTRDSRNGPRT</sequence>
<evidence type="ECO:0000313" key="9">
    <source>
        <dbReference type="Proteomes" id="UP000231932"/>
    </source>
</evidence>
<feature type="transmembrane region" description="Helical" evidence="6">
    <location>
        <begin position="15"/>
        <end position="33"/>
    </location>
</feature>
<evidence type="ECO:0000256" key="3">
    <source>
        <dbReference type="ARBA" id="ARBA00022692"/>
    </source>
</evidence>
<comment type="subcellular location">
    <subcellularLocation>
        <location evidence="1 6">Cell membrane</location>
        <topology evidence="1 6">Multi-pass membrane protein</topology>
    </subcellularLocation>
</comment>
<keyword evidence="2 6" id="KW-1003">Cell membrane</keyword>
<keyword evidence="3 6" id="KW-0812">Transmembrane</keyword>
<proteinExistence type="inferred from homology"/>
<dbReference type="PANTHER" id="PTHR12677">
    <property type="entry name" value="GOLGI APPARATUS MEMBRANE PROTEIN TVP38-RELATED"/>
    <property type="match status" value="1"/>
</dbReference>
<evidence type="ECO:0000256" key="2">
    <source>
        <dbReference type="ARBA" id="ARBA00022475"/>
    </source>
</evidence>
<dbReference type="PANTHER" id="PTHR12677:SF59">
    <property type="entry name" value="GOLGI APPARATUS MEMBRANE PROTEIN TVP38-RELATED"/>
    <property type="match status" value="1"/>
</dbReference>